<dbReference type="PROSITE" id="PS50011">
    <property type="entry name" value="PROTEIN_KINASE_DOM"/>
    <property type="match status" value="1"/>
</dbReference>
<comment type="caution">
    <text evidence="8">The sequence shown here is derived from an EMBL/GenBank/DDBJ whole genome shotgun (WGS) entry which is preliminary data.</text>
</comment>
<dbReference type="CDD" id="cd14014">
    <property type="entry name" value="STKc_PknB_like"/>
    <property type="match status" value="1"/>
</dbReference>
<reference evidence="8 9" key="1">
    <citation type="submission" date="2019-06" db="EMBL/GenBank/DDBJ databases">
        <title>Sequencing the genomes of 1000 actinobacteria strains.</title>
        <authorList>
            <person name="Klenk H.-P."/>
        </authorList>
    </citation>
    <scope>NUCLEOTIDE SEQUENCE [LARGE SCALE GENOMIC DNA]</scope>
    <source>
        <strain evidence="8 9">DSM 44826</strain>
    </source>
</reference>
<dbReference type="SMART" id="SM00220">
    <property type="entry name" value="S_TKc"/>
    <property type="match status" value="1"/>
</dbReference>
<dbReference type="RefSeq" id="WP_246213715.1">
    <property type="nucleotide sequence ID" value="NZ_BAAAMZ010000030.1"/>
</dbReference>
<dbReference type="PANTHER" id="PTHR43289">
    <property type="entry name" value="MITOGEN-ACTIVATED PROTEIN KINASE KINASE KINASE 20-RELATED"/>
    <property type="match status" value="1"/>
</dbReference>
<proteinExistence type="predicted"/>
<evidence type="ECO:0000313" key="9">
    <source>
        <dbReference type="Proteomes" id="UP000317940"/>
    </source>
</evidence>
<dbReference type="InterPro" id="IPR008271">
    <property type="entry name" value="Ser/Thr_kinase_AS"/>
</dbReference>
<evidence type="ECO:0000256" key="2">
    <source>
        <dbReference type="ARBA" id="ARBA00022741"/>
    </source>
</evidence>
<protein>
    <submittedName>
        <fullName evidence="8">Serine/threonine protein kinase</fullName>
    </submittedName>
</protein>
<dbReference type="InterPro" id="IPR000719">
    <property type="entry name" value="Prot_kinase_dom"/>
</dbReference>
<feature type="region of interest" description="Disordered" evidence="6">
    <location>
        <begin position="302"/>
        <end position="404"/>
    </location>
</feature>
<dbReference type="Gene3D" id="1.10.510.10">
    <property type="entry name" value="Transferase(Phosphotransferase) domain 1"/>
    <property type="match status" value="1"/>
</dbReference>
<dbReference type="AlphaFoldDB" id="A0A561UPM7"/>
<dbReference type="GO" id="GO:0004674">
    <property type="term" value="F:protein serine/threonine kinase activity"/>
    <property type="evidence" value="ECO:0007669"/>
    <property type="project" value="UniProtKB-KW"/>
</dbReference>
<dbReference type="PANTHER" id="PTHR43289:SF34">
    <property type="entry name" value="SERINE_THREONINE-PROTEIN KINASE YBDM-RELATED"/>
    <property type="match status" value="1"/>
</dbReference>
<dbReference type="SUPFAM" id="SSF56112">
    <property type="entry name" value="Protein kinase-like (PK-like)"/>
    <property type="match status" value="1"/>
</dbReference>
<evidence type="ECO:0000313" key="8">
    <source>
        <dbReference type="EMBL" id="TWG01323.1"/>
    </source>
</evidence>
<dbReference type="InterPro" id="IPR017441">
    <property type="entry name" value="Protein_kinase_ATP_BS"/>
</dbReference>
<dbReference type="InterPro" id="IPR011009">
    <property type="entry name" value="Kinase-like_dom_sf"/>
</dbReference>
<evidence type="ECO:0000256" key="4">
    <source>
        <dbReference type="ARBA" id="ARBA00022840"/>
    </source>
</evidence>
<feature type="compositionally biased region" description="Pro residues" evidence="6">
    <location>
        <begin position="440"/>
        <end position="449"/>
    </location>
</feature>
<sequence length="583" mass="60133">MEALGPQDPRQVGEYRLLRRLGAGGMGTVYLGRNTGGRTVAVKVVHGEFAQDEEFRRRFRQEVRAARTVGGRWTAPVLDADTEGPLPWVATGYVAGPALGQAVREFGPLNGAAVRTLGAGLADALGAVHGLGLVHRDVKPSNVMLALDGPRLIDFGIARAMDAAGALTQSGYVVGSPGFMSPEQARGDQAGPPSDVFSLGAVLAFAATGTAPFGEGVSAAVLLYRVLNETPELGPLEGDLRRLVLDCLAKEPADRPTPAELRERLNGGPPGTMMLGQVGWLPPMLAESMGRLAAQLLELDTDPRPAAPPVHDAVPPGAFGPPTPPTPVPAPPATPPLAPRPSPYSELPAAPTTPAGYNPGPYQPPNPYQQNPYQQQPYQQQPYQQPFPSPAPTPYPPTAAPAPGGNRTRTVLIAAGAAVVVAGAAVLAYYLTGHHAAPQPAPLPTPTPSPVVTSDSPTPPPSPSPDGALAAGFPGNWTGSMTITLNGRSDPVTYQISLVQGAVGQVVGQSSTTYPTENTICNGADTLVSADDTTMVLSEAGTTGTSGCGSNTAPDTVTLRLNSDGTLEISQDGFTPAALTRQQ</sequence>
<accession>A0A561UPM7</accession>
<organism evidence="8 9">
    <name type="scientific">Kitasatospora viridis</name>
    <dbReference type="NCBI Taxonomy" id="281105"/>
    <lineage>
        <taxon>Bacteria</taxon>
        <taxon>Bacillati</taxon>
        <taxon>Actinomycetota</taxon>
        <taxon>Actinomycetes</taxon>
        <taxon>Kitasatosporales</taxon>
        <taxon>Streptomycetaceae</taxon>
        <taxon>Kitasatospora</taxon>
    </lineage>
</organism>
<keyword evidence="8" id="KW-0723">Serine/threonine-protein kinase</keyword>
<evidence type="ECO:0000256" key="3">
    <source>
        <dbReference type="ARBA" id="ARBA00022777"/>
    </source>
</evidence>
<dbReference type="EMBL" id="VIWT01000001">
    <property type="protein sequence ID" value="TWG01323.1"/>
    <property type="molecule type" value="Genomic_DNA"/>
</dbReference>
<feature type="compositionally biased region" description="Low complexity" evidence="6">
    <location>
        <begin position="368"/>
        <end position="384"/>
    </location>
</feature>
<feature type="compositionally biased region" description="Pro residues" evidence="6">
    <location>
        <begin position="385"/>
        <end position="400"/>
    </location>
</feature>
<dbReference type="Gene3D" id="3.30.200.20">
    <property type="entry name" value="Phosphorylase Kinase, domain 1"/>
    <property type="match status" value="1"/>
</dbReference>
<keyword evidence="2 5" id="KW-0547">Nucleotide-binding</keyword>
<feature type="domain" description="Protein kinase" evidence="7">
    <location>
        <begin position="15"/>
        <end position="275"/>
    </location>
</feature>
<feature type="compositionally biased region" description="Pro residues" evidence="6">
    <location>
        <begin position="318"/>
        <end position="342"/>
    </location>
</feature>
<feature type="binding site" evidence="5">
    <location>
        <position position="43"/>
    </location>
    <ligand>
        <name>ATP</name>
        <dbReference type="ChEBI" id="CHEBI:30616"/>
    </ligand>
</feature>
<dbReference type="PROSITE" id="PS00108">
    <property type="entry name" value="PROTEIN_KINASE_ST"/>
    <property type="match status" value="1"/>
</dbReference>
<keyword evidence="9" id="KW-1185">Reference proteome</keyword>
<keyword evidence="4 5" id="KW-0067">ATP-binding</keyword>
<dbReference type="GO" id="GO:0005524">
    <property type="term" value="F:ATP binding"/>
    <property type="evidence" value="ECO:0007669"/>
    <property type="project" value="UniProtKB-UniRule"/>
</dbReference>
<dbReference type="PROSITE" id="PS00107">
    <property type="entry name" value="PROTEIN_KINASE_ATP"/>
    <property type="match status" value="1"/>
</dbReference>
<gene>
    <name evidence="8" type="ORF">FHX73_115215</name>
</gene>
<dbReference type="Pfam" id="PF00069">
    <property type="entry name" value="Pkinase"/>
    <property type="match status" value="1"/>
</dbReference>
<keyword evidence="3 8" id="KW-0418">Kinase</keyword>
<keyword evidence="1" id="KW-0808">Transferase</keyword>
<dbReference type="Proteomes" id="UP000317940">
    <property type="component" value="Unassembled WGS sequence"/>
</dbReference>
<evidence type="ECO:0000256" key="1">
    <source>
        <dbReference type="ARBA" id="ARBA00022679"/>
    </source>
</evidence>
<name>A0A561UPM7_9ACTN</name>
<evidence type="ECO:0000256" key="6">
    <source>
        <dbReference type="SAM" id="MobiDB-lite"/>
    </source>
</evidence>
<feature type="region of interest" description="Disordered" evidence="6">
    <location>
        <begin position="440"/>
        <end position="473"/>
    </location>
</feature>
<evidence type="ECO:0000259" key="7">
    <source>
        <dbReference type="PROSITE" id="PS50011"/>
    </source>
</evidence>
<dbReference type="PRINTS" id="PR01217">
    <property type="entry name" value="PRICHEXTENSN"/>
</dbReference>
<evidence type="ECO:0000256" key="5">
    <source>
        <dbReference type="PROSITE-ProRule" id="PRU10141"/>
    </source>
</evidence>